<dbReference type="InterPro" id="IPR044283">
    <property type="entry name" value="FAMA/SPEECHLESS/MUTE-like"/>
</dbReference>
<proteinExistence type="predicted"/>
<evidence type="ECO:0000256" key="6">
    <source>
        <dbReference type="SAM" id="MobiDB-lite"/>
    </source>
</evidence>
<dbReference type="InterPro" id="IPR011598">
    <property type="entry name" value="bHLH_dom"/>
</dbReference>
<sequence>NSTSLNHSDSVSSELKDSNKFIGAAVKNRIRSESCKSLLQKSKSCQLRSHIHPSDFSESETDQGLEKPKHKRLKALVTATSDQAEGDGQQRMTHIAVERNRRKQMNEHLAVLRSLMPGFYVQRGDQASIIGGVIEFIKELQQLLQSLESQKQRKTYCTEVLSPRPCSSPRPPVSPRPLPASPRTPQPGNPYRPKNIQSFMPCTSIDSNFETVKELVANSKSAVADVEVKIAGSNALLKTLSHKIPGQILKIVNALENLSLEILHLNISTIDDTVLNSLTLKIGIECKLSVEELAQAVQQTFS</sequence>
<name>W8QCB3_9CONI</name>
<dbReference type="AlphaFoldDB" id="W8QCB3"/>
<dbReference type="Pfam" id="PF00010">
    <property type="entry name" value="HLH"/>
    <property type="match status" value="1"/>
</dbReference>
<evidence type="ECO:0000256" key="3">
    <source>
        <dbReference type="ARBA" id="ARBA00023125"/>
    </source>
</evidence>
<dbReference type="SUPFAM" id="SSF47459">
    <property type="entry name" value="HLH, helix-loop-helix DNA-binding domain"/>
    <property type="match status" value="1"/>
</dbReference>
<dbReference type="GO" id="GO:0010052">
    <property type="term" value="P:guard cell differentiation"/>
    <property type="evidence" value="ECO:0007669"/>
    <property type="project" value="InterPro"/>
</dbReference>
<dbReference type="GO" id="GO:0003677">
    <property type="term" value="F:DNA binding"/>
    <property type="evidence" value="ECO:0007669"/>
    <property type="project" value="UniProtKB-KW"/>
</dbReference>
<dbReference type="PANTHER" id="PTHR46684:SF4">
    <property type="entry name" value="TRANSCRIPTION FACTOR SPEECHLESS"/>
    <property type="match status" value="1"/>
</dbReference>
<feature type="region of interest" description="Disordered" evidence="6">
    <location>
        <begin position="158"/>
        <end position="195"/>
    </location>
</feature>
<dbReference type="Gene3D" id="4.10.280.10">
    <property type="entry name" value="Helix-loop-helix DNA-binding domain"/>
    <property type="match status" value="1"/>
</dbReference>
<reference evidence="8" key="1">
    <citation type="journal article" date="2013" name="PLoS ONE">
        <title>Evolution of the bHLH genes involved in stomatal development: implications for the expansion of developmental complexity of stomata in land plants.</title>
        <authorList>
            <person name="Ran J.H."/>
            <person name="Shen T.T."/>
            <person name="Liu W.J."/>
            <person name="Wang X.Q."/>
        </authorList>
    </citation>
    <scope>NUCLEOTIDE SEQUENCE</scope>
    <source>
        <tissue evidence="8">Needle</tissue>
    </source>
</reference>
<dbReference type="CDD" id="cd11448">
    <property type="entry name" value="bHLH_AtFAMA_like"/>
    <property type="match status" value="1"/>
</dbReference>
<organism evidence="8">
    <name type="scientific">Picea breweriana</name>
    <dbReference type="NCBI Taxonomy" id="100117"/>
    <lineage>
        <taxon>Eukaryota</taxon>
        <taxon>Viridiplantae</taxon>
        <taxon>Streptophyta</taxon>
        <taxon>Embryophyta</taxon>
        <taxon>Tracheophyta</taxon>
        <taxon>Spermatophyta</taxon>
        <taxon>Pinopsida</taxon>
        <taxon>Pinidae</taxon>
        <taxon>Conifers I</taxon>
        <taxon>Pinales</taxon>
        <taxon>Pinaceae</taxon>
        <taxon>Picea</taxon>
    </lineage>
</organism>
<dbReference type="GO" id="GO:0045893">
    <property type="term" value="P:positive regulation of DNA-templated transcription"/>
    <property type="evidence" value="ECO:0007669"/>
    <property type="project" value="TreeGrafter"/>
</dbReference>
<gene>
    <name evidence="8" type="primary">SPCH</name>
</gene>
<evidence type="ECO:0000313" key="8">
    <source>
        <dbReference type="EMBL" id="AHL46669.1"/>
    </source>
</evidence>
<dbReference type="GO" id="GO:0003700">
    <property type="term" value="F:DNA-binding transcription factor activity"/>
    <property type="evidence" value="ECO:0007669"/>
    <property type="project" value="InterPro"/>
</dbReference>
<feature type="non-terminal residue" evidence="8">
    <location>
        <position position="1"/>
    </location>
</feature>
<dbReference type="InterPro" id="IPR036638">
    <property type="entry name" value="HLH_DNA-bd_sf"/>
</dbReference>
<dbReference type="SMART" id="SM00353">
    <property type="entry name" value="HLH"/>
    <property type="match status" value="1"/>
</dbReference>
<dbReference type="Pfam" id="PF22754">
    <property type="entry name" value="bHLH-TF_ACT-like_plant"/>
    <property type="match status" value="1"/>
</dbReference>
<evidence type="ECO:0000256" key="5">
    <source>
        <dbReference type="ARBA" id="ARBA00023242"/>
    </source>
</evidence>
<dbReference type="InterPro" id="IPR054502">
    <property type="entry name" value="bHLH-TF_ACT-like_plant"/>
</dbReference>
<feature type="non-terminal residue" evidence="8">
    <location>
        <position position="302"/>
    </location>
</feature>
<keyword evidence="2" id="KW-0805">Transcription regulation</keyword>
<evidence type="ECO:0000256" key="4">
    <source>
        <dbReference type="ARBA" id="ARBA00023163"/>
    </source>
</evidence>
<feature type="domain" description="BHLH" evidence="7">
    <location>
        <begin position="89"/>
        <end position="140"/>
    </location>
</feature>
<comment type="subcellular location">
    <subcellularLocation>
        <location evidence="1">Nucleus</location>
    </subcellularLocation>
</comment>
<keyword evidence="3" id="KW-0238">DNA-binding</keyword>
<dbReference type="GO" id="GO:0046983">
    <property type="term" value="F:protein dimerization activity"/>
    <property type="evidence" value="ECO:0007669"/>
    <property type="project" value="InterPro"/>
</dbReference>
<feature type="compositionally biased region" description="Pro residues" evidence="6">
    <location>
        <begin position="166"/>
        <end position="190"/>
    </location>
</feature>
<dbReference type="PROSITE" id="PS50888">
    <property type="entry name" value="BHLH"/>
    <property type="match status" value="1"/>
</dbReference>
<protein>
    <submittedName>
        <fullName evidence="8">Transcription factor SPCH</fullName>
    </submittedName>
</protein>
<dbReference type="EMBL" id="KC894417">
    <property type="protein sequence ID" value="AHL46669.1"/>
    <property type="molecule type" value="Genomic_DNA"/>
</dbReference>
<evidence type="ECO:0000256" key="2">
    <source>
        <dbReference type="ARBA" id="ARBA00023015"/>
    </source>
</evidence>
<reference evidence="8" key="2">
    <citation type="submission" date="2013-04" db="EMBL/GenBank/DDBJ databases">
        <authorList>
            <person name="Ran J.-H."/>
            <person name="Shen T.-T."/>
            <person name="Liu W.-J."/>
            <person name="Wang X.-Q."/>
        </authorList>
    </citation>
    <scope>NUCLEOTIDE SEQUENCE</scope>
    <source>
        <tissue evidence="8">Needle</tissue>
    </source>
</reference>
<dbReference type="FunFam" id="4.10.280.10:FF:000064">
    <property type="entry name" value="Transcription factor MUTE"/>
    <property type="match status" value="1"/>
</dbReference>
<dbReference type="PANTHER" id="PTHR46684">
    <property type="entry name" value="TRANSCRIPTION FACTOR FAMA"/>
    <property type="match status" value="1"/>
</dbReference>
<keyword evidence="5" id="KW-0539">Nucleus</keyword>
<dbReference type="GO" id="GO:0005634">
    <property type="term" value="C:nucleus"/>
    <property type="evidence" value="ECO:0007669"/>
    <property type="project" value="UniProtKB-SubCell"/>
</dbReference>
<evidence type="ECO:0000256" key="1">
    <source>
        <dbReference type="ARBA" id="ARBA00004123"/>
    </source>
</evidence>
<keyword evidence="4" id="KW-0804">Transcription</keyword>
<evidence type="ECO:0000259" key="7">
    <source>
        <dbReference type="PROSITE" id="PS50888"/>
    </source>
</evidence>
<accession>W8QCB3</accession>